<dbReference type="EMBL" id="BK032711">
    <property type="protein sequence ID" value="DAF56319.1"/>
    <property type="molecule type" value="Genomic_DNA"/>
</dbReference>
<reference evidence="1" key="1">
    <citation type="journal article" date="2021" name="Proc. Natl. Acad. Sci. U.S.A.">
        <title>A Catalog of Tens of Thousands of Viruses from Human Metagenomes Reveals Hidden Associations with Chronic Diseases.</title>
        <authorList>
            <person name="Tisza M.J."/>
            <person name="Buck C.B."/>
        </authorList>
    </citation>
    <scope>NUCLEOTIDE SEQUENCE</scope>
    <source>
        <strain evidence="1">CtPyh10</strain>
    </source>
</reference>
<name>A0A8S5T046_9CAUD</name>
<protein>
    <submittedName>
        <fullName evidence="1">Uncharacterized protein</fullName>
    </submittedName>
</protein>
<proteinExistence type="predicted"/>
<sequence>MSKYSFQHIPFCFLDPPEFTFYVCFSLRSRGKSRRKKSLQTL</sequence>
<evidence type="ECO:0000313" key="1">
    <source>
        <dbReference type="EMBL" id="DAF56319.1"/>
    </source>
</evidence>
<accession>A0A8S5T046</accession>
<organism evidence="1">
    <name type="scientific">Siphoviridae sp. ctPyh10</name>
    <dbReference type="NCBI Taxonomy" id="2827865"/>
    <lineage>
        <taxon>Viruses</taxon>
        <taxon>Duplodnaviria</taxon>
        <taxon>Heunggongvirae</taxon>
        <taxon>Uroviricota</taxon>
        <taxon>Caudoviricetes</taxon>
    </lineage>
</organism>